<reference evidence="2 3" key="1">
    <citation type="submission" date="2018-08" db="EMBL/GenBank/DDBJ databases">
        <title>Altererythrobacter sp.Ery1 and Ery12, the genome sequencing of novel strains in genus Alterythrobacter.</title>
        <authorList>
            <person name="Cheng H."/>
            <person name="Wu Y.-H."/>
            <person name="Fang C."/>
            <person name="Xu X.-W."/>
        </authorList>
    </citation>
    <scope>NUCLEOTIDE SEQUENCE [LARGE SCALE GENOMIC DNA]</scope>
    <source>
        <strain evidence="2 3">Ery1</strain>
    </source>
</reference>
<dbReference type="EMBL" id="QXFK01000018">
    <property type="protein sequence ID" value="RIV76839.1"/>
    <property type="molecule type" value="Genomic_DNA"/>
</dbReference>
<evidence type="ECO:0000313" key="3">
    <source>
        <dbReference type="Proteomes" id="UP000285092"/>
    </source>
</evidence>
<dbReference type="AlphaFoldDB" id="A0A418NFU7"/>
<dbReference type="InterPro" id="IPR029058">
    <property type="entry name" value="AB_hydrolase_fold"/>
</dbReference>
<dbReference type="GO" id="GO:0006508">
    <property type="term" value="P:proteolysis"/>
    <property type="evidence" value="ECO:0007669"/>
    <property type="project" value="InterPro"/>
</dbReference>
<dbReference type="PROSITE" id="PS51257">
    <property type="entry name" value="PROKAR_LIPOPROTEIN"/>
    <property type="match status" value="1"/>
</dbReference>
<organism evidence="2 3">
    <name type="scientific">Pelagerythrobacter aerophilus</name>
    <dbReference type="NCBI Taxonomy" id="2306995"/>
    <lineage>
        <taxon>Bacteria</taxon>
        <taxon>Pseudomonadati</taxon>
        <taxon>Pseudomonadota</taxon>
        <taxon>Alphaproteobacteria</taxon>
        <taxon>Sphingomonadales</taxon>
        <taxon>Erythrobacteraceae</taxon>
        <taxon>Pelagerythrobacter</taxon>
    </lineage>
</organism>
<dbReference type="GO" id="GO:0004185">
    <property type="term" value="F:serine-type carboxypeptidase activity"/>
    <property type="evidence" value="ECO:0007669"/>
    <property type="project" value="InterPro"/>
</dbReference>
<accession>A0A418NFU7</accession>
<sequence>MVRITSISRVLLLLVCSWLSVATAAACPPDAVETGHEATLRDGTLPYLACAGTIAVDNGDDAQGRIFYTAYLASSDVEQRPVAFVWNGGPGADSRLLHFAALGPVRIRDSRAEANPDSPLAVSDLVFVDPVGTGFSRAESEGEAAGFYSTTADIAATTDFILSWLETSGRADAPIFLVGESFGTWRAAGVAEALADQGRPVAGIALISGGIPLGDMPDRHLMRALSLPNRAATALAHGKLAPEMRGDLPQVLQRAERFARAVYAPALVDPAALSPKERAAVRGRIAAFQGLSPEAVDPETLWVSPRTFRTELLGEAGQMLDVFDMRSTDGADPTPSGKAVLRYYREHLRYAEGRYAGIEVDELPVGAEWQYDQAPITPESLARAMAGEGPPSPSQPWTLRAMAKMPDMRTFVAAGLYDSLNSCAANEATVAALPTPVAARFALHCYPGGHMMYDEPAVAVAFGHDIAAFLGAEKQE</sequence>
<keyword evidence="3" id="KW-1185">Reference proteome</keyword>
<proteinExistence type="predicted"/>
<keyword evidence="1" id="KW-0732">Signal</keyword>
<dbReference type="InterPro" id="IPR001563">
    <property type="entry name" value="Peptidase_S10"/>
</dbReference>
<comment type="caution">
    <text evidence="2">The sequence shown here is derived from an EMBL/GenBank/DDBJ whole genome shotgun (WGS) entry which is preliminary data.</text>
</comment>
<dbReference type="SUPFAM" id="SSF53474">
    <property type="entry name" value="alpha/beta-Hydrolases"/>
    <property type="match status" value="1"/>
</dbReference>
<protein>
    <submittedName>
        <fullName evidence="2">Peptidase S10</fullName>
    </submittedName>
</protein>
<evidence type="ECO:0000256" key="1">
    <source>
        <dbReference type="SAM" id="SignalP"/>
    </source>
</evidence>
<dbReference type="Proteomes" id="UP000285092">
    <property type="component" value="Unassembled WGS sequence"/>
</dbReference>
<dbReference type="OrthoDB" id="9770107at2"/>
<evidence type="ECO:0000313" key="2">
    <source>
        <dbReference type="EMBL" id="RIV76839.1"/>
    </source>
</evidence>
<dbReference type="Gene3D" id="3.40.50.1820">
    <property type="entry name" value="alpha/beta hydrolase"/>
    <property type="match status" value="1"/>
</dbReference>
<gene>
    <name evidence="2" type="ORF">D2V04_11840</name>
</gene>
<feature type="signal peptide" evidence="1">
    <location>
        <begin position="1"/>
        <end position="26"/>
    </location>
</feature>
<name>A0A418NFU7_9SPHN</name>
<dbReference type="Pfam" id="PF00450">
    <property type="entry name" value="Peptidase_S10"/>
    <property type="match status" value="1"/>
</dbReference>
<feature type="chain" id="PRO_5019231760" evidence="1">
    <location>
        <begin position="27"/>
        <end position="476"/>
    </location>
</feature>